<accession>A0AA88A6Y9</accession>
<evidence type="ECO:0000256" key="3">
    <source>
        <dbReference type="ARBA" id="ARBA00023125"/>
    </source>
</evidence>
<evidence type="ECO:0000256" key="4">
    <source>
        <dbReference type="ARBA" id="ARBA00023163"/>
    </source>
</evidence>
<evidence type="ECO:0000259" key="7">
    <source>
        <dbReference type="PROSITE" id="PS50066"/>
    </source>
</evidence>
<keyword evidence="4" id="KW-0804">Transcription</keyword>
<dbReference type="GO" id="GO:0046983">
    <property type="term" value="F:protein dimerization activity"/>
    <property type="evidence" value="ECO:0007669"/>
    <property type="project" value="InterPro"/>
</dbReference>
<evidence type="ECO:0000313" key="8">
    <source>
        <dbReference type="EMBL" id="GMN45742.1"/>
    </source>
</evidence>
<evidence type="ECO:0000256" key="2">
    <source>
        <dbReference type="ARBA" id="ARBA00023015"/>
    </source>
</evidence>
<dbReference type="Proteomes" id="UP001187192">
    <property type="component" value="Unassembled WGS sequence"/>
</dbReference>
<dbReference type="SMART" id="SM00432">
    <property type="entry name" value="MADS"/>
    <property type="match status" value="1"/>
</dbReference>
<gene>
    <name evidence="8" type="ORF">TIFTF001_014930</name>
</gene>
<reference evidence="8" key="1">
    <citation type="submission" date="2023-07" db="EMBL/GenBank/DDBJ databases">
        <title>draft genome sequence of fig (Ficus carica).</title>
        <authorList>
            <person name="Takahashi T."/>
            <person name="Nishimura K."/>
        </authorList>
    </citation>
    <scope>NUCLEOTIDE SEQUENCE</scope>
</reference>
<dbReference type="GO" id="GO:0000978">
    <property type="term" value="F:RNA polymerase II cis-regulatory region sequence-specific DNA binding"/>
    <property type="evidence" value="ECO:0007669"/>
    <property type="project" value="TreeGrafter"/>
</dbReference>
<proteinExistence type="predicted"/>
<dbReference type="PROSITE" id="PS50066">
    <property type="entry name" value="MADS_BOX_2"/>
    <property type="match status" value="1"/>
</dbReference>
<dbReference type="SUPFAM" id="SSF55455">
    <property type="entry name" value="SRF-like"/>
    <property type="match status" value="1"/>
</dbReference>
<keyword evidence="5" id="KW-0539">Nucleus</keyword>
<dbReference type="InterPro" id="IPR033897">
    <property type="entry name" value="SRF-like_MADS-box"/>
</dbReference>
<evidence type="ECO:0000256" key="5">
    <source>
        <dbReference type="ARBA" id="ARBA00023242"/>
    </source>
</evidence>
<feature type="domain" description="MADS-box" evidence="7">
    <location>
        <begin position="1"/>
        <end position="48"/>
    </location>
</feature>
<dbReference type="PRINTS" id="PR00404">
    <property type="entry name" value="MADSDOMAIN"/>
</dbReference>
<keyword evidence="2" id="KW-0805">Transcription regulation</keyword>
<dbReference type="PANTHER" id="PTHR11945">
    <property type="entry name" value="MADS BOX PROTEIN"/>
    <property type="match status" value="1"/>
</dbReference>
<protein>
    <recommendedName>
        <fullName evidence="7">MADS-box domain-containing protein</fullName>
    </recommendedName>
</protein>
<dbReference type="InterPro" id="IPR002100">
    <property type="entry name" value="TF_MADSbox"/>
</dbReference>
<keyword evidence="3" id="KW-0238">DNA-binding</keyword>
<feature type="region of interest" description="Disordered" evidence="6">
    <location>
        <begin position="156"/>
        <end position="176"/>
    </location>
</feature>
<dbReference type="Gene3D" id="3.40.1810.10">
    <property type="entry name" value="Transcription factor, MADS-box"/>
    <property type="match status" value="1"/>
</dbReference>
<comment type="caution">
    <text evidence="8">The sequence shown here is derived from an EMBL/GenBank/DDBJ whole genome shotgun (WGS) entry which is preliminary data.</text>
</comment>
<dbReference type="PANTHER" id="PTHR11945:SF387">
    <property type="entry name" value="AGAMOUS-LIKE MADS-BOX PROTEIN AGL80"/>
    <property type="match status" value="1"/>
</dbReference>
<dbReference type="AlphaFoldDB" id="A0AA88A6Y9"/>
<dbReference type="CDD" id="cd00266">
    <property type="entry name" value="MADS_SRF_like"/>
    <property type="match status" value="1"/>
</dbReference>
<evidence type="ECO:0000256" key="1">
    <source>
        <dbReference type="ARBA" id="ARBA00004123"/>
    </source>
</evidence>
<dbReference type="GO" id="GO:0045944">
    <property type="term" value="P:positive regulation of transcription by RNA polymerase II"/>
    <property type="evidence" value="ECO:0007669"/>
    <property type="project" value="InterPro"/>
</dbReference>
<dbReference type="Pfam" id="PF00319">
    <property type="entry name" value="SRF-TF"/>
    <property type="match status" value="1"/>
</dbReference>
<evidence type="ECO:0000256" key="6">
    <source>
        <dbReference type="SAM" id="MobiDB-lite"/>
    </source>
</evidence>
<comment type="subcellular location">
    <subcellularLocation>
        <location evidence="1">Nucleus</location>
    </subcellularLocation>
</comment>
<name>A0AA88A6Y9_FICCA</name>
<sequence>MRKKVKLAYITNNAARKAMYKKRKMELIKMVSELRTLCNVDACAIIYSPDDAQTEVYPSPLEAMRVLAKFKNMKEKKQIKRMRDRESFLWQRIAKVKEELEKQRNENREKITQLMFTCMAAPNIMQDLSLSNLKDLSLLIAHYLKDIDQRMNKISVGPGQEEDCKPPIVTEGRKVQ</sequence>
<dbReference type="InterPro" id="IPR036879">
    <property type="entry name" value="TF_MADSbox_sf"/>
</dbReference>
<dbReference type="EMBL" id="BTGU01000021">
    <property type="protein sequence ID" value="GMN45742.1"/>
    <property type="molecule type" value="Genomic_DNA"/>
</dbReference>
<keyword evidence="9" id="KW-1185">Reference proteome</keyword>
<dbReference type="GO" id="GO:0000981">
    <property type="term" value="F:DNA-binding transcription factor activity, RNA polymerase II-specific"/>
    <property type="evidence" value="ECO:0007669"/>
    <property type="project" value="InterPro"/>
</dbReference>
<evidence type="ECO:0000313" key="9">
    <source>
        <dbReference type="Proteomes" id="UP001187192"/>
    </source>
</evidence>
<dbReference type="GO" id="GO:0005634">
    <property type="term" value="C:nucleus"/>
    <property type="evidence" value="ECO:0007669"/>
    <property type="project" value="UniProtKB-SubCell"/>
</dbReference>
<organism evidence="8 9">
    <name type="scientific">Ficus carica</name>
    <name type="common">Common fig</name>
    <dbReference type="NCBI Taxonomy" id="3494"/>
    <lineage>
        <taxon>Eukaryota</taxon>
        <taxon>Viridiplantae</taxon>
        <taxon>Streptophyta</taxon>
        <taxon>Embryophyta</taxon>
        <taxon>Tracheophyta</taxon>
        <taxon>Spermatophyta</taxon>
        <taxon>Magnoliopsida</taxon>
        <taxon>eudicotyledons</taxon>
        <taxon>Gunneridae</taxon>
        <taxon>Pentapetalae</taxon>
        <taxon>rosids</taxon>
        <taxon>fabids</taxon>
        <taxon>Rosales</taxon>
        <taxon>Moraceae</taxon>
        <taxon>Ficeae</taxon>
        <taxon>Ficus</taxon>
    </lineage>
</organism>